<keyword evidence="2" id="KW-1185">Reference proteome</keyword>
<proteinExistence type="predicted"/>
<gene>
    <name evidence="1" type="ORF">NDU88_001989</name>
</gene>
<sequence length="180" mass="21132">MRLEIAGFQSPETELEHRMATREDHIHTVLDKDQELLFLHSKLIGMEDRSWRDNIRLFGFPEHTESTDTPLLPLLRPPKIDRNSFRTAFGVPESTSSGPKEERWNLQTPPITACLLRHKQVRQLLSASQAHRPFKTDGYEIRITADFSKETNERHKGFLVLRTRMRQLELKYGLFEPTRQ</sequence>
<protein>
    <submittedName>
        <fullName evidence="1">Uncharacterized protein</fullName>
    </submittedName>
</protein>
<evidence type="ECO:0000313" key="2">
    <source>
        <dbReference type="Proteomes" id="UP001066276"/>
    </source>
</evidence>
<reference evidence="1" key="1">
    <citation type="journal article" date="2022" name="bioRxiv">
        <title>Sequencing and chromosome-scale assembly of the giantPleurodeles waltlgenome.</title>
        <authorList>
            <person name="Brown T."/>
            <person name="Elewa A."/>
            <person name="Iarovenko S."/>
            <person name="Subramanian E."/>
            <person name="Araus A.J."/>
            <person name="Petzold A."/>
            <person name="Susuki M."/>
            <person name="Suzuki K.-i.T."/>
            <person name="Hayashi T."/>
            <person name="Toyoda A."/>
            <person name="Oliveira C."/>
            <person name="Osipova E."/>
            <person name="Leigh N.D."/>
            <person name="Simon A."/>
            <person name="Yun M.H."/>
        </authorList>
    </citation>
    <scope>NUCLEOTIDE SEQUENCE</scope>
    <source>
        <strain evidence="1">20211129_DDA</strain>
        <tissue evidence="1">Liver</tissue>
    </source>
</reference>
<accession>A0AAV7LEP8</accession>
<organism evidence="1 2">
    <name type="scientific">Pleurodeles waltl</name>
    <name type="common">Iberian ribbed newt</name>
    <dbReference type="NCBI Taxonomy" id="8319"/>
    <lineage>
        <taxon>Eukaryota</taxon>
        <taxon>Metazoa</taxon>
        <taxon>Chordata</taxon>
        <taxon>Craniata</taxon>
        <taxon>Vertebrata</taxon>
        <taxon>Euteleostomi</taxon>
        <taxon>Amphibia</taxon>
        <taxon>Batrachia</taxon>
        <taxon>Caudata</taxon>
        <taxon>Salamandroidea</taxon>
        <taxon>Salamandridae</taxon>
        <taxon>Pleurodelinae</taxon>
        <taxon>Pleurodeles</taxon>
    </lineage>
</organism>
<dbReference type="EMBL" id="JANPWB010000015">
    <property type="protein sequence ID" value="KAJ1088834.1"/>
    <property type="molecule type" value="Genomic_DNA"/>
</dbReference>
<name>A0AAV7LEP8_PLEWA</name>
<comment type="caution">
    <text evidence="1">The sequence shown here is derived from an EMBL/GenBank/DDBJ whole genome shotgun (WGS) entry which is preliminary data.</text>
</comment>
<dbReference type="Proteomes" id="UP001066276">
    <property type="component" value="Chromosome 11"/>
</dbReference>
<dbReference type="AlphaFoldDB" id="A0AAV7LEP8"/>
<evidence type="ECO:0000313" key="1">
    <source>
        <dbReference type="EMBL" id="KAJ1088834.1"/>
    </source>
</evidence>